<sequence length="186" mass="19524">MSTGVLGIRPNPRGRGSRLITINARRACDECTAYPLDARRLAGPIVARVQALRKSPVSEASPTVPAHTLHICVTCRPKGAPPEAVRDGRVLYEAVAALHADWPGRDQVALNGVECMSGCDRACTVALSGRGKPSYLFCDKAPTPETAAAALDLAAQYAASDTGVLMRGDRPGPFRSGILAKIPPGL</sequence>
<dbReference type="InterPro" id="IPR012863">
    <property type="entry name" value="DUF1636"/>
</dbReference>
<evidence type="ECO:0008006" key="3">
    <source>
        <dbReference type="Google" id="ProtNLM"/>
    </source>
</evidence>
<gene>
    <name evidence="1" type="ORF">Y958_24810</name>
</gene>
<evidence type="ECO:0000313" key="2">
    <source>
        <dbReference type="Proteomes" id="UP000197153"/>
    </source>
</evidence>
<dbReference type="AlphaFoldDB" id="A0A248JZK6"/>
<accession>A0A248JZK6</accession>
<proteinExistence type="predicted"/>
<name>A0A248JZK6_9PROT</name>
<dbReference type="KEGG" id="nao:Y958_24810"/>
<reference evidence="1 2" key="1">
    <citation type="submission" date="2017-06" db="EMBL/GenBank/DDBJ databases">
        <title>Complete genome sequence of Nitrospirillum amazonense strain CBAmC, an endophytic nitrogen-fixing and plant growth-promoting bacterium, isolated from sugarcane.</title>
        <authorList>
            <person name="Schwab S."/>
            <person name="dos Santos Teixeira K.R."/>
            <person name="Simoes Araujo J.L."/>
            <person name="Soares Vidal M."/>
            <person name="Borges de Freitas H.R."/>
            <person name="Rivello Crivelaro A.L."/>
            <person name="Bueno de Camargo Nunes A."/>
            <person name="dos Santos C.M."/>
            <person name="Palmeira da Silva Rosa D."/>
            <person name="da Silva Padilha D."/>
            <person name="da Silva E."/>
            <person name="Araujo Terra L."/>
            <person name="Soares Mendes V."/>
            <person name="Farinelli L."/>
            <person name="Magalhaes Cruz L."/>
            <person name="Baldani J.I."/>
        </authorList>
    </citation>
    <scope>NUCLEOTIDE SEQUENCE [LARGE SCALE GENOMIC DNA]</scope>
    <source>
        <strain evidence="1 2">CBAmC</strain>
    </source>
</reference>
<keyword evidence="2" id="KW-1185">Reference proteome</keyword>
<evidence type="ECO:0000313" key="1">
    <source>
        <dbReference type="EMBL" id="ASG24145.1"/>
    </source>
</evidence>
<organism evidence="1 2">
    <name type="scientific">Nitrospirillum viridazoti CBAmc</name>
    <dbReference type="NCBI Taxonomy" id="1441467"/>
    <lineage>
        <taxon>Bacteria</taxon>
        <taxon>Pseudomonadati</taxon>
        <taxon>Pseudomonadota</taxon>
        <taxon>Alphaproteobacteria</taxon>
        <taxon>Rhodospirillales</taxon>
        <taxon>Azospirillaceae</taxon>
        <taxon>Nitrospirillum</taxon>
        <taxon>Nitrospirillum viridazoti</taxon>
    </lineage>
</organism>
<dbReference type="Proteomes" id="UP000197153">
    <property type="component" value="Chromosome 3"/>
</dbReference>
<dbReference type="EMBL" id="CP022112">
    <property type="protein sequence ID" value="ASG24145.1"/>
    <property type="molecule type" value="Genomic_DNA"/>
</dbReference>
<protein>
    <recommendedName>
        <fullName evidence="3">Metal-binding protein</fullName>
    </recommendedName>
</protein>
<dbReference type="CDD" id="cd02980">
    <property type="entry name" value="TRX_Fd_family"/>
    <property type="match status" value="1"/>
</dbReference>
<dbReference type="Pfam" id="PF07845">
    <property type="entry name" value="DUF1636"/>
    <property type="match status" value="1"/>
</dbReference>